<evidence type="ECO:0000256" key="2">
    <source>
        <dbReference type="ARBA" id="ARBA00023002"/>
    </source>
</evidence>
<dbReference type="Pfam" id="PF01593">
    <property type="entry name" value="Amino_oxidase"/>
    <property type="match status" value="1"/>
</dbReference>
<evidence type="ECO:0000259" key="5">
    <source>
        <dbReference type="Pfam" id="PF01593"/>
    </source>
</evidence>
<feature type="binding site" evidence="3">
    <location>
        <begin position="42"/>
        <end position="43"/>
    </location>
    <ligand>
        <name>FAD</name>
        <dbReference type="ChEBI" id="CHEBI:57692"/>
    </ligand>
</feature>
<evidence type="ECO:0000256" key="4">
    <source>
        <dbReference type="RuleBase" id="RU362067"/>
    </source>
</evidence>
<dbReference type="InterPro" id="IPR001613">
    <property type="entry name" value="Flavin_amine_oxidase"/>
</dbReference>
<reference evidence="6 7" key="1">
    <citation type="submission" date="2024-01" db="EMBL/GenBank/DDBJ databases">
        <title>The genome of the rayed Mediterranean limpet Patella caerulea (Linnaeus, 1758).</title>
        <authorList>
            <person name="Anh-Thu Weber A."/>
            <person name="Halstead-Nussloch G."/>
        </authorList>
    </citation>
    <scope>NUCLEOTIDE SEQUENCE [LARGE SCALE GENOMIC DNA]</scope>
    <source>
        <strain evidence="6">AATW-2023a</strain>
        <tissue evidence="6">Whole specimen</tissue>
    </source>
</reference>
<evidence type="ECO:0000313" key="7">
    <source>
        <dbReference type="Proteomes" id="UP001347796"/>
    </source>
</evidence>
<dbReference type="EC" id="1.4.3.-" evidence="4"/>
<keyword evidence="4" id="KW-0274">FAD</keyword>
<keyword evidence="7" id="KW-1185">Reference proteome</keyword>
<comment type="cofactor">
    <cofactor evidence="1 4">
        <name>FAD</name>
        <dbReference type="ChEBI" id="CHEBI:57692"/>
    </cofactor>
</comment>
<organism evidence="6 7">
    <name type="scientific">Patella caerulea</name>
    <name type="common">Rayed Mediterranean limpet</name>
    <dbReference type="NCBI Taxonomy" id="87958"/>
    <lineage>
        <taxon>Eukaryota</taxon>
        <taxon>Metazoa</taxon>
        <taxon>Spiralia</taxon>
        <taxon>Lophotrochozoa</taxon>
        <taxon>Mollusca</taxon>
        <taxon>Gastropoda</taxon>
        <taxon>Patellogastropoda</taxon>
        <taxon>Patelloidea</taxon>
        <taxon>Patellidae</taxon>
        <taxon>Patella</taxon>
    </lineage>
</organism>
<comment type="caution">
    <text evidence="6">The sequence shown here is derived from an EMBL/GenBank/DDBJ whole genome shotgun (WGS) entry which is preliminary data.</text>
</comment>
<dbReference type="PANTHER" id="PTHR10742">
    <property type="entry name" value="FLAVIN MONOAMINE OXIDASE"/>
    <property type="match status" value="1"/>
</dbReference>
<evidence type="ECO:0000256" key="3">
    <source>
        <dbReference type="PIRSR" id="PIRSR601613-1"/>
    </source>
</evidence>
<dbReference type="InterPro" id="IPR036188">
    <property type="entry name" value="FAD/NAD-bd_sf"/>
</dbReference>
<gene>
    <name evidence="6" type="ORF">SNE40_010591</name>
</gene>
<dbReference type="InterPro" id="IPR002937">
    <property type="entry name" value="Amino_oxidase"/>
</dbReference>
<dbReference type="Gene3D" id="3.50.50.60">
    <property type="entry name" value="FAD/NAD(P)-binding domain"/>
    <property type="match status" value="1"/>
</dbReference>
<feature type="binding site" evidence="3">
    <location>
        <position position="239"/>
    </location>
    <ligand>
        <name>FAD</name>
        <dbReference type="ChEBI" id="CHEBI:57692"/>
    </ligand>
</feature>
<dbReference type="PANTHER" id="PTHR10742:SF416">
    <property type="entry name" value="SPERMINE OXIDASE"/>
    <property type="match status" value="1"/>
</dbReference>
<dbReference type="GO" id="GO:0046592">
    <property type="term" value="F:polyamine oxidase activity"/>
    <property type="evidence" value="ECO:0007669"/>
    <property type="project" value="TreeGrafter"/>
</dbReference>
<dbReference type="GO" id="GO:0008131">
    <property type="term" value="F:primary methylamine oxidase activity"/>
    <property type="evidence" value="ECO:0007669"/>
    <property type="project" value="UniProtKB-ARBA"/>
</dbReference>
<dbReference type="SUPFAM" id="SSF51905">
    <property type="entry name" value="FAD/NAD(P)-binding domain"/>
    <property type="match status" value="1"/>
</dbReference>
<evidence type="ECO:0000313" key="6">
    <source>
        <dbReference type="EMBL" id="KAK6183039.1"/>
    </source>
</evidence>
<accession>A0AAN8JVG8</accession>
<dbReference type="AlphaFoldDB" id="A0AAN8JVG8"/>
<protein>
    <recommendedName>
        <fullName evidence="4">Amine oxidase</fullName>
        <ecNumber evidence="4">1.4.3.-</ecNumber>
    </recommendedName>
</protein>
<proteinExistence type="inferred from homology"/>
<dbReference type="InterPro" id="IPR050281">
    <property type="entry name" value="Flavin_monoamine_oxidase"/>
</dbReference>
<keyword evidence="2 4" id="KW-0560">Oxidoreductase</keyword>
<feature type="domain" description="Amine oxidase" evidence="5">
    <location>
        <begin position="21"/>
        <end position="468"/>
    </location>
</feature>
<comment type="similarity">
    <text evidence="4">Belongs to the flavin monoamine oxidase family.</text>
</comment>
<name>A0AAN8JVG8_PATCE</name>
<dbReference type="PRINTS" id="PR00757">
    <property type="entry name" value="AMINEOXDASEF"/>
</dbReference>
<dbReference type="Gene3D" id="3.90.660.10">
    <property type="match status" value="1"/>
</dbReference>
<dbReference type="Proteomes" id="UP001347796">
    <property type="component" value="Unassembled WGS sequence"/>
</dbReference>
<evidence type="ECO:0000256" key="1">
    <source>
        <dbReference type="ARBA" id="ARBA00001974"/>
    </source>
</evidence>
<keyword evidence="4" id="KW-0285">Flavoprotein</keyword>
<sequence>MEEKVKKSKEDVKIVIVGAGIAGLSAAKHLHDAGFNNVTILEATSRIGGRIHTIPFGKTDSEIIELGAQWIHGEGEENSVYTFAMDHDLLNPLIRWNWRTGKFYNESGHAISEEISMKAMNLAFEVEETLDEESRTKNILADEDLYLYGYFDRRFEKLASTEFPKDDEDNAKDCFNYFLNYLRFDNGNDLRLQFSQNFGGYFAVGENKDVCISNGGFQTITDLLASYLPKDSIHLDSPVSSIKWSTPEIKVVCDSGAEFSADHVIVTLSLGYLQKHHEHLFEPSLPLNKSQALHQIGYGTVNKIFLYYDEPFWTKGQGTIRFAWTDKNREIKNADEWYKAIHAFDEPHNNAHVLVGSVVGEEGKYIENLDIKEVSRVCTQQIRMFLNDDSIPAPRDVLVTKWNSNKWSCGSYSYMKQESSESRRNDLGQPLFNDDNKPVVLFAGEACHKSRFSTADGARSTGIDQAQILVNLYSLE</sequence>
<dbReference type="SUPFAM" id="SSF54373">
    <property type="entry name" value="FAD-linked reductases, C-terminal domain"/>
    <property type="match status" value="1"/>
</dbReference>
<dbReference type="EMBL" id="JAZGQO010000007">
    <property type="protein sequence ID" value="KAK6183039.1"/>
    <property type="molecule type" value="Genomic_DNA"/>
</dbReference>